<keyword evidence="8 9" id="KW-0012">Acyltransferase</keyword>
<keyword evidence="10" id="KW-0472">Membrane</keyword>
<keyword evidence="9" id="KW-0594">Phospholipid biosynthesis</keyword>
<dbReference type="SMART" id="SM00563">
    <property type="entry name" value="PlsC"/>
    <property type="match status" value="1"/>
</dbReference>
<accession>A0A0M6W9D0</accession>
<dbReference type="PANTHER" id="PTHR10434">
    <property type="entry name" value="1-ACYL-SN-GLYCEROL-3-PHOSPHATE ACYLTRANSFERASE"/>
    <property type="match status" value="1"/>
</dbReference>
<evidence type="ECO:0000256" key="4">
    <source>
        <dbReference type="ARBA" id="ARBA00008655"/>
    </source>
</evidence>
<evidence type="ECO:0000256" key="8">
    <source>
        <dbReference type="ARBA" id="ARBA00023315"/>
    </source>
</evidence>
<dbReference type="STRING" id="1715285.SOFFGTOCOR_0597"/>
<evidence type="ECO:0000256" key="5">
    <source>
        <dbReference type="ARBA" id="ARBA00013211"/>
    </source>
</evidence>
<dbReference type="Pfam" id="PF01553">
    <property type="entry name" value="Acyltransferase"/>
    <property type="match status" value="1"/>
</dbReference>
<comment type="catalytic activity">
    <reaction evidence="1 9">
        <text>a 1-acyl-sn-glycero-3-phosphate + an acyl-CoA = a 1,2-diacyl-sn-glycero-3-phosphate + CoA</text>
        <dbReference type="Rhea" id="RHEA:19709"/>
        <dbReference type="ChEBI" id="CHEBI:57287"/>
        <dbReference type="ChEBI" id="CHEBI:57970"/>
        <dbReference type="ChEBI" id="CHEBI:58342"/>
        <dbReference type="ChEBI" id="CHEBI:58608"/>
        <dbReference type="EC" id="2.3.1.51"/>
    </reaction>
</comment>
<evidence type="ECO:0000256" key="9">
    <source>
        <dbReference type="RuleBase" id="RU361267"/>
    </source>
</evidence>
<evidence type="ECO:0000256" key="6">
    <source>
        <dbReference type="ARBA" id="ARBA00016139"/>
    </source>
</evidence>
<keyword evidence="9" id="KW-0443">Lipid metabolism</keyword>
<proteinExistence type="inferred from homology"/>
<comment type="pathway">
    <text evidence="2">Phospholipid metabolism; CDP-diacylglycerol biosynthesis; CDP-diacylglycerol from sn-glycerol 3-phosphate: step 2/3.</text>
</comment>
<evidence type="ECO:0000256" key="1">
    <source>
        <dbReference type="ARBA" id="ARBA00001141"/>
    </source>
</evidence>
<dbReference type="CDD" id="cd07989">
    <property type="entry name" value="LPLAT_AGPAT-like"/>
    <property type="match status" value="1"/>
</dbReference>
<dbReference type="UniPathway" id="UPA00557">
    <property type="reaction ID" value="UER00613"/>
</dbReference>
<evidence type="ECO:0000256" key="10">
    <source>
        <dbReference type="SAM" id="Phobius"/>
    </source>
</evidence>
<dbReference type="NCBIfam" id="TIGR00530">
    <property type="entry name" value="AGP_acyltrn"/>
    <property type="match status" value="1"/>
</dbReference>
<dbReference type="Proteomes" id="UP000242301">
    <property type="component" value="Unassembled WGS sequence"/>
</dbReference>
<feature type="domain" description="Phospholipid/glycerol acyltransferase" evidence="11">
    <location>
        <begin position="67"/>
        <end position="182"/>
    </location>
</feature>
<keyword evidence="10" id="KW-1133">Transmembrane helix</keyword>
<keyword evidence="7 9" id="KW-0808">Transferase</keyword>
<dbReference type="SUPFAM" id="SSF69593">
    <property type="entry name" value="Glycerol-3-phosphate (1)-acyltransferase"/>
    <property type="match status" value="1"/>
</dbReference>
<evidence type="ECO:0000313" key="12">
    <source>
        <dbReference type="EMBL" id="CRK85996.1"/>
    </source>
</evidence>
<keyword evidence="13" id="KW-1185">Reference proteome</keyword>
<evidence type="ECO:0000256" key="3">
    <source>
        <dbReference type="ARBA" id="ARBA00005189"/>
    </source>
</evidence>
<name>A0A0M6W9D0_9GAMM</name>
<keyword evidence="10" id="KW-0812">Transmembrane</keyword>
<evidence type="ECO:0000313" key="13">
    <source>
        <dbReference type="Proteomes" id="UP000242301"/>
    </source>
</evidence>
<sequence>MLALFRITILIIIIPMIHIIGCIYCLCKPRNPNNTMIFGRIFGMLSILFGVKILKKISTECKDYYSTIYISNHQNIYDMITISNAIQPKTITIGKKNLLLIPFFGFLYWITGNILIDRSNKSKSHNVIKKIINKIKKQNISVWIFPEGTRSRGRGIMPFKTGAFYTAIIAKIPITPICMSTIQNKIKLNRWNNGHVIIEILKPINTFNYTKKDIHKLTNICYLLIKDKVSKLDKEVTELDKNNN</sequence>
<keyword evidence="9" id="KW-1208">Phospholipid metabolism</keyword>
<dbReference type="GO" id="GO:0016024">
    <property type="term" value="P:CDP-diacylglycerol biosynthetic process"/>
    <property type="evidence" value="ECO:0007669"/>
    <property type="project" value="UniProtKB-UniPathway"/>
</dbReference>
<comment type="similarity">
    <text evidence="4 9">Belongs to the 1-acyl-sn-glycerol-3-phosphate acyltransferase family.</text>
</comment>
<dbReference type="AlphaFoldDB" id="A0A0M6W9D0"/>
<dbReference type="InterPro" id="IPR002123">
    <property type="entry name" value="Plipid/glycerol_acylTrfase"/>
</dbReference>
<dbReference type="GO" id="GO:0005886">
    <property type="term" value="C:plasma membrane"/>
    <property type="evidence" value="ECO:0007669"/>
    <property type="project" value="TreeGrafter"/>
</dbReference>
<comment type="domain">
    <text evidence="9">The HXXXXD motif is essential for acyltransferase activity and may constitute the binding site for the phosphate moiety of the glycerol-3-phosphate.</text>
</comment>
<evidence type="ECO:0000256" key="2">
    <source>
        <dbReference type="ARBA" id="ARBA00004728"/>
    </source>
</evidence>
<protein>
    <recommendedName>
        <fullName evidence="6 9">1-acyl-sn-glycerol-3-phosphate acyltransferase</fullName>
        <ecNumber evidence="5 9">2.3.1.51</ecNumber>
    </recommendedName>
</protein>
<dbReference type="GO" id="GO:0006654">
    <property type="term" value="P:phosphatidic acid biosynthetic process"/>
    <property type="evidence" value="ECO:0007669"/>
    <property type="project" value="TreeGrafter"/>
</dbReference>
<keyword evidence="9" id="KW-0444">Lipid biosynthesis</keyword>
<feature type="transmembrane region" description="Helical" evidence="10">
    <location>
        <begin position="98"/>
        <end position="116"/>
    </location>
</feature>
<dbReference type="InterPro" id="IPR004552">
    <property type="entry name" value="AGP_acyltrans"/>
</dbReference>
<evidence type="ECO:0000256" key="7">
    <source>
        <dbReference type="ARBA" id="ARBA00022679"/>
    </source>
</evidence>
<comment type="pathway">
    <text evidence="3">Lipid metabolism.</text>
</comment>
<feature type="transmembrane region" description="Helical" evidence="10">
    <location>
        <begin position="6"/>
        <end position="25"/>
    </location>
</feature>
<gene>
    <name evidence="12" type="primary">plsC</name>
    <name evidence="12" type="ORF">SOFFGTOCOR_0597</name>
</gene>
<reference evidence="13" key="1">
    <citation type="submission" date="2015-05" db="EMBL/GenBank/DDBJ databases">
        <authorList>
            <person name="Manzano-Marin A."/>
        </authorList>
    </citation>
    <scope>NUCLEOTIDE SEQUENCE [LARGE SCALE GENOMIC DNA]</scope>
    <source>
        <strain evidence="13">officinalis</strain>
    </source>
</reference>
<dbReference type="EC" id="2.3.1.51" evidence="5 9"/>
<organism evidence="12 13">
    <name type="scientific">Candidatus Providencia siddallii</name>
    <dbReference type="NCBI Taxonomy" id="1715285"/>
    <lineage>
        <taxon>Bacteria</taxon>
        <taxon>Pseudomonadati</taxon>
        <taxon>Pseudomonadota</taxon>
        <taxon>Gammaproteobacteria</taxon>
        <taxon>Enterobacterales</taxon>
        <taxon>Morganellaceae</taxon>
        <taxon>Providencia</taxon>
    </lineage>
</organism>
<dbReference type="GO" id="GO:0003841">
    <property type="term" value="F:1-acylglycerol-3-phosphate O-acyltransferase activity"/>
    <property type="evidence" value="ECO:0007669"/>
    <property type="project" value="UniProtKB-UniRule"/>
</dbReference>
<dbReference type="EMBL" id="CVRF01000003">
    <property type="protein sequence ID" value="CRK85996.1"/>
    <property type="molecule type" value="Genomic_DNA"/>
</dbReference>
<dbReference type="PANTHER" id="PTHR10434:SF11">
    <property type="entry name" value="1-ACYL-SN-GLYCEROL-3-PHOSPHATE ACYLTRANSFERASE"/>
    <property type="match status" value="1"/>
</dbReference>
<evidence type="ECO:0000259" key="11">
    <source>
        <dbReference type="SMART" id="SM00563"/>
    </source>
</evidence>